<dbReference type="InterPro" id="IPR040476">
    <property type="entry name" value="CSD2"/>
</dbReference>
<feature type="domain" description="S1 motif" evidence="10">
    <location>
        <begin position="638"/>
        <end position="717"/>
    </location>
</feature>
<organism evidence="11 12">
    <name type="scientific">Suicoccus acidiformans</name>
    <dbReference type="NCBI Taxonomy" id="2036206"/>
    <lineage>
        <taxon>Bacteria</taxon>
        <taxon>Bacillati</taxon>
        <taxon>Bacillota</taxon>
        <taxon>Bacilli</taxon>
        <taxon>Lactobacillales</taxon>
        <taxon>Aerococcaceae</taxon>
        <taxon>Suicoccus</taxon>
    </lineage>
</organism>
<dbReference type="InterPro" id="IPR001900">
    <property type="entry name" value="RNase_II/R"/>
</dbReference>
<dbReference type="Proteomes" id="UP000263232">
    <property type="component" value="Chromosome"/>
</dbReference>
<dbReference type="RefSeq" id="WP_118990089.1">
    <property type="nucleotide sequence ID" value="NZ_CP023434.1"/>
</dbReference>
<keyword evidence="7 8" id="KW-0694">RNA-binding</keyword>
<evidence type="ECO:0000313" key="11">
    <source>
        <dbReference type="EMBL" id="AXY25175.1"/>
    </source>
</evidence>
<evidence type="ECO:0000256" key="1">
    <source>
        <dbReference type="ARBA" id="ARBA00001849"/>
    </source>
</evidence>
<evidence type="ECO:0000259" key="10">
    <source>
        <dbReference type="PROSITE" id="PS50126"/>
    </source>
</evidence>
<dbReference type="SMART" id="SM00316">
    <property type="entry name" value="S1"/>
    <property type="match status" value="1"/>
</dbReference>
<evidence type="ECO:0000256" key="4">
    <source>
        <dbReference type="ARBA" id="ARBA00022722"/>
    </source>
</evidence>
<evidence type="ECO:0000256" key="9">
    <source>
        <dbReference type="SAM" id="MobiDB-lite"/>
    </source>
</evidence>
<dbReference type="GO" id="GO:0005829">
    <property type="term" value="C:cytosol"/>
    <property type="evidence" value="ECO:0007669"/>
    <property type="project" value="TreeGrafter"/>
</dbReference>
<dbReference type="Pfam" id="PF17876">
    <property type="entry name" value="CSD2"/>
    <property type="match status" value="1"/>
</dbReference>
<dbReference type="PANTHER" id="PTHR23355">
    <property type="entry name" value="RIBONUCLEASE"/>
    <property type="match status" value="1"/>
</dbReference>
<accession>A0A347WJB8</accession>
<dbReference type="Pfam" id="PF00773">
    <property type="entry name" value="RNB"/>
    <property type="match status" value="1"/>
</dbReference>
<dbReference type="Pfam" id="PF08206">
    <property type="entry name" value="OB_RNB"/>
    <property type="match status" value="1"/>
</dbReference>
<dbReference type="EC" id="3.1.13.1" evidence="8"/>
<dbReference type="Pfam" id="PF00575">
    <property type="entry name" value="S1"/>
    <property type="match status" value="1"/>
</dbReference>
<dbReference type="InterPro" id="IPR013223">
    <property type="entry name" value="RNase_B_OB_dom"/>
</dbReference>
<dbReference type="CDD" id="cd04471">
    <property type="entry name" value="S1_RNase_R"/>
    <property type="match status" value="1"/>
</dbReference>
<keyword evidence="4 8" id="KW-0540">Nuclease</keyword>
<dbReference type="NCBIfam" id="TIGR02063">
    <property type="entry name" value="RNase_R"/>
    <property type="match status" value="1"/>
</dbReference>
<dbReference type="EMBL" id="CP023434">
    <property type="protein sequence ID" value="AXY25175.1"/>
    <property type="molecule type" value="Genomic_DNA"/>
</dbReference>
<keyword evidence="12" id="KW-1185">Reference proteome</keyword>
<dbReference type="AlphaFoldDB" id="A0A347WJB8"/>
<dbReference type="InterPro" id="IPR050180">
    <property type="entry name" value="RNR_Ribonuclease"/>
</dbReference>
<dbReference type="InterPro" id="IPR004476">
    <property type="entry name" value="RNase_II/RNase_R"/>
</dbReference>
<evidence type="ECO:0000256" key="5">
    <source>
        <dbReference type="ARBA" id="ARBA00022801"/>
    </source>
</evidence>
<dbReference type="HAMAP" id="MF_01895">
    <property type="entry name" value="RNase_R"/>
    <property type="match status" value="1"/>
</dbReference>
<evidence type="ECO:0000256" key="7">
    <source>
        <dbReference type="ARBA" id="ARBA00022884"/>
    </source>
</evidence>
<dbReference type="GO" id="GO:0006402">
    <property type="term" value="P:mRNA catabolic process"/>
    <property type="evidence" value="ECO:0007669"/>
    <property type="project" value="TreeGrafter"/>
</dbReference>
<keyword evidence="5 8" id="KW-0378">Hydrolase</keyword>
<dbReference type="SUPFAM" id="SSF50249">
    <property type="entry name" value="Nucleic acid-binding proteins"/>
    <property type="match status" value="4"/>
</dbReference>
<keyword evidence="6 8" id="KW-0269">Exonuclease</keyword>
<dbReference type="PROSITE" id="PS50126">
    <property type="entry name" value="S1"/>
    <property type="match status" value="1"/>
</dbReference>
<sequence>MALSKLERSILEVLQDNPDHAYTTQELSSIFNYRGSKNYKKLVKALAFLERIEEVYVTPQGKFKTKQNQSRIEGVYRANERGFGFIEYAPDEPDFFVPRGRSGGAMNGDRVEARVIKHVDPATGKGSEAEIIRVIERQQSQLVGEFIQYDQSQREESGYIGFVEPQGTFPSETRVYILPEGVHPAAHSIVTLEIKTYPTPDKPHQMVGYATREIGHKDAPGVDILTILYQFNIPTEFPEEVLEEASQVPQTIQAEDLDGRVDVRDQLVFTIDGADAKDLDDAIGLEVLEGGRYRLSVHIADVSHYVQEGSPMDLEAYERGTSVYLTDRVVPMLPQRLSNGICSLNPREDRLTLTCEMVINSQGHVESHKIYESVIHSDYRMTYDDVNEIIAGNEALRETYAEITPTIDAMVDLHHILEDMRISRGALNFDTEEAYIKVDEDGHPLDIQLRERQTGERLIESFMLVANETVAKDFKDRQYPFIYRIHEQPDTEKLDRFAEFITSFGMILRGNTENMRPKQLQEVMAKVADEAYEPVVSMMLLRSMQQAKYSEEPHGHYGLAAQDYTHFTSPIRRYPDLIVHRLIHKYLKGQPSGKERTRLEKRLPVIADHSSKMERRAVEAERETDALKKAEFMADKVGEQYEGMITSVTNFGMFVQMPNTVEGLIRLDGLDDYYNFHPDHLILVGERKGGIFRIGQKVTIEVEQVNIDERQIDFKLIDAEAVDPADVNIQPQKAKRSDRQKQHGKSRRKKSQDHKSKQRSRKGKAKKQNFKLRKRK</sequence>
<comment type="catalytic activity">
    <reaction evidence="1 8">
        <text>Exonucleolytic cleavage in the 3'- to 5'-direction to yield nucleoside 5'-phosphates.</text>
        <dbReference type="EC" id="3.1.13.1"/>
    </reaction>
</comment>
<gene>
    <name evidence="8 11" type="primary">rnr</name>
    <name evidence="11" type="ORF">CL176_03520</name>
</gene>
<protein>
    <recommendedName>
        <fullName evidence="8">Ribonuclease R</fullName>
        <shortName evidence="8">RNase R</shortName>
        <ecNumber evidence="8">3.1.13.1</ecNumber>
    </recommendedName>
</protein>
<dbReference type="GO" id="GO:0003723">
    <property type="term" value="F:RNA binding"/>
    <property type="evidence" value="ECO:0007669"/>
    <property type="project" value="UniProtKB-UniRule"/>
</dbReference>
<dbReference type="NCBIfam" id="TIGR00358">
    <property type="entry name" value="3_prime_RNase"/>
    <property type="match status" value="1"/>
</dbReference>
<keyword evidence="3 8" id="KW-0963">Cytoplasm</keyword>
<evidence type="ECO:0000256" key="3">
    <source>
        <dbReference type="ARBA" id="ARBA00022490"/>
    </source>
</evidence>
<dbReference type="GO" id="GO:0008859">
    <property type="term" value="F:exoribonuclease II activity"/>
    <property type="evidence" value="ECO:0007669"/>
    <property type="project" value="UniProtKB-UniRule"/>
</dbReference>
<comment type="similarity">
    <text evidence="8">Belongs to the RNR ribonuclease family. RNase R subfamily.</text>
</comment>
<dbReference type="InterPro" id="IPR012340">
    <property type="entry name" value="NA-bd_OB-fold"/>
</dbReference>
<evidence type="ECO:0000256" key="6">
    <source>
        <dbReference type="ARBA" id="ARBA00022839"/>
    </source>
</evidence>
<reference evidence="11 12" key="1">
    <citation type="submission" date="2017-09" db="EMBL/GenBank/DDBJ databases">
        <title>Complete genome sequence of Oxytococcus suis strain ZY16052.</title>
        <authorList>
            <person name="Li F."/>
        </authorList>
    </citation>
    <scope>NUCLEOTIDE SEQUENCE [LARGE SCALE GENOMIC DNA]</scope>
    <source>
        <strain evidence="11 12">ZY16052</strain>
    </source>
</reference>
<dbReference type="InterPro" id="IPR003029">
    <property type="entry name" value="S1_domain"/>
</dbReference>
<dbReference type="OrthoDB" id="9764149at2"/>
<dbReference type="SMART" id="SM00955">
    <property type="entry name" value="RNB"/>
    <property type="match status" value="1"/>
</dbReference>
<dbReference type="PROSITE" id="PS01175">
    <property type="entry name" value="RIBONUCLEASE_II"/>
    <property type="match status" value="1"/>
</dbReference>
<comment type="function">
    <text evidence="8">3'-5' exoribonuclease that releases 5'-nucleoside monophosphates and is involved in maturation of structured RNAs.</text>
</comment>
<proteinExistence type="inferred from homology"/>
<feature type="compositionally biased region" description="Basic residues" evidence="9">
    <location>
        <begin position="742"/>
        <end position="776"/>
    </location>
</feature>
<evidence type="ECO:0000256" key="2">
    <source>
        <dbReference type="ARBA" id="ARBA00004496"/>
    </source>
</evidence>
<dbReference type="Gene3D" id="2.40.50.140">
    <property type="entry name" value="Nucleic acid-binding proteins"/>
    <property type="match status" value="2"/>
</dbReference>
<dbReference type="PANTHER" id="PTHR23355:SF9">
    <property type="entry name" value="DIS3-LIKE EXONUCLEASE 2"/>
    <property type="match status" value="1"/>
</dbReference>
<feature type="region of interest" description="Disordered" evidence="9">
    <location>
        <begin position="725"/>
        <end position="776"/>
    </location>
</feature>
<evidence type="ECO:0000313" key="12">
    <source>
        <dbReference type="Proteomes" id="UP000263232"/>
    </source>
</evidence>
<dbReference type="KEGG" id="abae:CL176_03520"/>
<dbReference type="InterPro" id="IPR022966">
    <property type="entry name" value="RNase_II/R_CS"/>
</dbReference>
<evidence type="ECO:0000256" key="8">
    <source>
        <dbReference type="HAMAP-Rule" id="MF_01895"/>
    </source>
</evidence>
<name>A0A347WJB8_9LACT</name>
<dbReference type="InterPro" id="IPR011805">
    <property type="entry name" value="RNase_R"/>
</dbReference>
<comment type="subcellular location">
    <subcellularLocation>
        <location evidence="2 8">Cytoplasm</location>
    </subcellularLocation>
</comment>